<reference evidence="5 6" key="1">
    <citation type="submission" date="2018-09" db="EMBL/GenBank/DDBJ databases">
        <title>Arachidicoccus sp. nov., a bacterium isolated from soil.</title>
        <authorList>
            <person name="Weon H.-Y."/>
            <person name="Kwon S.-W."/>
            <person name="Lee S.A."/>
        </authorList>
    </citation>
    <scope>NUCLEOTIDE SEQUENCE [LARGE SCALE GENOMIC DNA]</scope>
    <source>
        <strain evidence="5 6">KIS59-12</strain>
    </source>
</reference>
<evidence type="ECO:0000259" key="4">
    <source>
        <dbReference type="Pfam" id="PF00884"/>
    </source>
</evidence>
<evidence type="ECO:0000256" key="1">
    <source>
        <dbReference type="ARBA" id="ARBA00008779"/>
    </source>
</evidence>
<proteinExistence type="inferred from homology"/>
<name>A0A386HRE6_9BACT</name>
<gene>
    <name evidence="5" type="ORF">D6B99_12925</name>
</gene>
<dbReference type="GO" id="GO:0046872">
    <property type="term" value="F:metal ion binding"/>
    <property type="evidence" value="ECO:0007669"/>
    <property type="project" value="UniProtKB-KW"/>
</dbReference>
<feature type="domain" description="Sulfatase N-terminal" evidence="4">
    <location>
        <begin position="57"/>
        <end position="410"/>
    </location>
</feature>
<dbReference type="NCBIfam" id="NF010322">
    <property type="entry name" value="PRK13759.1"/>
    <property type="match status" value="1"/>
</dbReference>
<sequence length="542" mass="62761">MNKEEKNKISRKEAFKRLGGLALFPLATSSLGNFKTDWDENPITASVRKGNKETNSPNILFIMDDQHRGDYMGCAGNNWIKTPHIDALAKEGARFANFYCAVPSCTPARTSLLTGLTPWNHGMLGYMNNIAQYYRLTMPQFFSEMGYETIVAGKNHFGPPRNTQGYMSINLEEGWYSKNKNGFICDYEAWFNRVAPGKDINATHLSYNDNRGGVPFPYADELHATYWTAEKAIDFLRKSHKEYPWFLKLSFQRPHPPFDPPKRWMDYYESLELPKPHVSNWAQEKYKNKRTSMLKMPEASSAIFPDDEVKASRAAYAGSISFVDEQIGRVIKTLKETGQYENTFILFCSDHGEMLGDQHMWRKCRPYQPSANVPLIIRWPSNIGHFNYKRGQIRNELVELRDIFPTFADVSDLTIPSKIDGESILKILKETNDWRTSLSLEHSLEYEPDNAWVAIRDDRYKYIFYTLTGFEQLYDLQEDPYELDSIIAETSANNVYKKLYNSLVEELSIRGEVWVKDGKLQIQKKSLLVGNNFPRYKFNQSY</sequence>
<dbReference type="Proteomes" id="UP000266118">
    <property type="component" value="Chromosome"/>
</dbReference>
<dbReference type="InterPro" id="IPR017850">
    <property type="entry name" value="Alkaline_phosphatase_core_sf"/>
</dbReference>
<dbReference type="InterPro" id="IPR024607">
    <property type="entry name" value="Sulfatase_CS"/>
</dbReference>
<dbReference type="PANTHER" id="PTHR45953">
    <property type="entry name" value="IDURONATE 2-SULFATASE"/>
    <property type="match status" value="1"/>
</dbReference>
<evidence type="ECO:0000313" key="5">
    <source>
        <dbReference type="EMBL" id="AYD48425.1"/>
    </source>
</evidence>
<dbReference type="Gene3D" id="3.40.720.10">
    <property type="entry name" value="Alkaline Phosphatase, subunit A"/>
    <property type="match status" value="1"/>
</dbReference>
<protein>
    <submittedName>
        <fullName evidence="5">Arylsulfatase</fullName>
        <ecNumber evidence="5">3.1.6.1</ecNumber>
    </submittedName>
</protein>
<dbReference type="RefSeq" id="WP_119989153.1">
    <property type="nucleotide sequence ID" value="NZ_CP032489.1"/>
</dbReference>
<dbReference type="OrthoDB" id="9763552at2"/>
<dbReference type="PANTHER" id="PTHR45953:SF1">
    <property type="entry name" value="IDURONATE 2-SULFATASE"/>
    <property type="match status" value="1"/>
</dbReference>
<dbReference type="EMBL" id="CP032489">
    <property type="protein sequence ID" value="AYD48425.1"/>
    <property type="molecule type" value="Genomic_DNA"/>
</dbReference>
<dbReference type="InterPro" id="IPR000917">
    <property type="entry name" value="Sulfatase_N"/>
</dbReference>
<dbReference type="SUPFAM" id="SSF53649">
    <property type="entry name" value="Alkaline phosphatase-like"/>
    <property type="match status" value="1"/>
</dbReference>
<dbReference type="AlphaFoldDB" id="A0A386HRE6"/>
<keyword evidence="2" id="KW-0479">Metal-binding</keyword>
<evidence type="ECO:0000313" key="6">
    <source>
        <dbReference type="Proteomes" id="UP000266118"/>
    </source>
</evidence>
<dbReference type="Pfam" id="PF00884">
    <property type="entry name" value="Sulfatase"/>
    <property type="match status" value="1"/>
</dbReference>
<organism evidence="5 6">
    <name type="scientific">Arachidicoccus soli</name>
    <dbReference type="NCBI Taxonomy" id="2341117"/>
    <lineage>
        <taxon>Bacteria</taxon>
        <taxon>Pseudomonadati</taxon>
        <taxon>Bacteroidota</taxon>
        <taxon>Chitinophagia</taxon>
        <taxon>Chitinophagales</taxon>
        <taxon>Chitinophagaceae</taxon>
        <taxon>Arachidicoccus</taxon>
    </lineage>
</organism>
<evidence type="ECO:0000256" key="3">
    <source>
        <dbReference type="ARBA" id="ARBA00022801"/>
    </source>
</evidence>
<evidence type="ECO:0000256" key="2">
    <source>
        <dbReference type="ARBA" id="ARBA00022723"/>
    </source>
</evidence>
<dbReference type="GO" id="GO:0004065">
    <property type="term" value="F:arylsulfatase activity"/>
    <property type="evidence" value="ECO:0007669"/>
    <property type="project" value="UniProtKB-EC"/>
</dbReference>
<dbReference type="GO" id="GO:0005737">
    <property type="term" value="C:cytoplasm"/>
    <property type="evidence" value="ECO:0007669"/>
    <property type="project" value="TreeGrafter"/>
</dbReference>
<accession>A0A386HRE6</accession>
<dbReference type="PROSITE" id="PS00523">
    <property type="entry name" value="SULFATASE_1"/>
    <property type="match status" value="1"/>
</dbReference>
<dbReference type="KEGG" id="ark:D6B99_12925"/>
<keyword evidence="3 5" id="KW-0378">Hydrolase</keyword>
<dbReference type="EC" id="3.1.6.1" evidence="5"/>
<keyword evidence="6" id="KW-1185">Reference proteome</keyword>
<comment type="similarity">
    <text evidence="1">Belongs to the sulfatase family.</text>
</comment>